<dbReference type="SUPFAM" id="SSF53756">
    <property type="entry name" value="UDP-Glycosyltransferase/glycogen phosphorylase"/>
    <property type="match status" value="1"/>
</dbReference>
<dbReference type="InterPro" id="IPR050194">
    <property type="entry name" value="Glycosyltransferase_grp1"/>
</dbReference>
<keyword evidence="1 3" id="KW-0808">Transferase</keyword>
<dbReference type="PANTHER" id="PTHR45947:SF3">
    <property type="entry name" value="SULFOQUINOVOSYL TRANSFERASE SQD2"/>
    <property type="match status" value="1"/>
</dbReference>
<gene>
    <name evidence="3" type="ORF">H9627_11965</name>
</gene>
<reference evidence="3 4" key="1">
    <citation type="submission" date="2020-08" db="EMBL/GenBank/DDBJ databases">
        <title>A Genomic Blueprint of the Chicken Gut Microbiome.</title>
        <authorList>
            <person name="Gilroy R."/>
            <person name="Ravi A."/>
            <person name="Getino M."/>
            <person name="Pursley I."/>
            <person name="Horton D.L."/>
            <person name="Alikhan N.-F."/>
            <person name="Baker D."/>
            <person name="Gharbi K."/>
            <person name="Hall N."/>
            <person name="Watson M."/>
            <person name="Adriaenssens E.M."/>
            <person name="Foster-Nyarko E."/>
            <person name="Jarju S."/>
            <person name="Secka A."/>
            <person name="Antonio M."/>
            <person name="Oren A."/>
            <person name="Chaudhuri R."/>
            <person name="La Ragione R.M."/>
            <person name="Hildebrand F."/>
            <person name="Pallen M.J."/>
        </authorList>
    </citation>
    <scope>NUCLEOTIDE SEQUENCE [LARGE SCALE GENOMIC DNA]</scope>
    <source>
        <strain evidence="3 4">Sa1YVA5</strain>
    </source>
</reference>
<feature type="domain" description="Glycosyl transferase family 1" evidence="2">
    <location>
        <begin position="184"/>
        <end position="333"/>
    </location>
</feature>
<name>A0A8I0HQC1_9CORY</name>
<dbReference type="Pfam" id="PF00534">
    <property type="entry name" value="Glycos_transf_1"/>
    <property type="match status" value="1"/>
</dbReference>
<proteinExistence type="predicted"/>
<dbReference type="PANTHER" id="PTHR45947">
    <property type="entry name" value="SULFOQUINOVOSYL TRANSFERASE SQD2"/>
    <property type="match status" value="1"/>
</dbReference>
<keyword evidence="4" id="KW-1185">Reference proteome</keyword>
<sequence length="373" mass="41519">MKTLFYYFAFPHYRREILEELNAQSDGASVFASGKEAKANIKVLTSSELNFITDLKTTKLGPFTWQHNILKRALSSEFDSVVLGPATTSIPTLLIVFGRRISGQRTYLWGQNGRVGERGIKRYIQEVLNRSVSGLLVYGNSEAAAAGELGTNAKKIHIVNNATHSNDSFLTEQFSEDAFLRLKQRTREAAESGKMTLTYVGRLNKSKKIDTLLVAARELHEQFPNLIVQIIGGGDAESDLKEQFNEPYFQFLGWIYEQEELYSVIKQSTLMVSPFHQGLMAIDSLRMGVPVLVPDNPHNGSEVEALTEHVNSLRFTPGSSSAISSAVRNWIEIAPTISGEDYKNARISALEVWSPKTVASKILEVVQSDVRDA</sequence>
<dbReference type="InterPro" id="IPR001296">
    <property type="entry name" value="Glyco_trans_1"/>
</dbReference>
<accession>A0A8I0HQC1</accession>
<organism evidence="3 4">
    <name type="scientific">Corynebacterium gallinarum</name>
    <dbReference type="NCBI Taxonomy" id="2762214"/>
    <lineage>
        <taxon>Bacteria</taxon>
        <taxon>Bacillati</taxon>
        <taxon>Actinomycetota</taxon>
        <taxon>Actinomycetes</taxon>
        <taxon>Mycobacteriales</taxon>
        <taxon>Corynebacteriaceae</taxon>
        <taxon>Corynebacterium</taxon>
    </lineage>
</organism>
<evidence type="ECO:0000256" key="1">
    <source>
        <dbReference type="ARBA" id="ARBA00022679"/>
    </source>
</evidence>
<evidence type="ECO:0000313" key="3">
    <source>
        <dbReference type="EMBL" id="MBD8031026.1"/>
    </source>
</evidence>
<dbReference type="EMBL" id="JACSPR010000009">
    <property type="protein sequence ID" value="MBD8031026.1"/>
    <property type="molecule type" value="Genomic_DNA"/>
</dbReference>
<dbReference type="RefSeq" id="WP_191734266.1">
    <property type="nucleotide sequence ID" value="NZ_JACSPR010000009.1"/>
</dbReference>
<comment type="caution">
    <text evidence="3">The sequence shown here is derived from an EMBL/GenBank/DDBJ whole genome shotgun (WGS) entry which is preliminary data.</text>
</comment>
<evidence type="ECO:0000313" key="4">
    <source>
        <dbReference type="Proteomes" id="UP000650224"/>
    </source>
</evidence>
<dbReference type="Gene3D" id="3.40.50.2000">
    <property type="entry name" value="Glycogen Phosphorylase B"/>
    <property type="match status" value="1"/>
</dbReference>
<dbReference type="Proteomes" id="UP000650224">
    <property type="component" value="Unassembled WGS sequence"/>
</dbReference>
<protein>
    <submittedName>
        <fullName evidence="3">Glycosyltransferase</fullName>
    </submittedName>
</protein>
<dbReference type="AlphaFoldDB" id="A0A8I0HQC1"/>
<dbReference type="GO" id="GO:0016757">
    <property type="term" value="F:glycosyltransferase activity"/>
    <property type="evidence" value="ECO:0007669"/>
    <property type="project" value="InterPro"/>
</dbReference>
<evidence type="ECO:0000259" key="2">
    <source>
        <dbReference type="Pfam" id="PF00534"/>
    </source>
</evidence>